<organism evidence="7 8">
    <name type="scientific">Ruthenibacterium intestinale</name>
    <dbReference type="NCBI Taxonomy" id="3133163"/>
    <lineage>
        <taxon>Bacteria</taxon>
        <taxon>Bacillati</taxon>
        <taxon>Bacillota</taxon>
        <taxon>Clostridia</taxon>
        <taxon>Eubacteriales</taxon>
        <taxon>Oscillospiraceae</taxon>
        <taxon>Ruthenibacterium</taxon>
    </lineage>
</organism>
<evidence type="ECO:0000256" key="1">
    <source>
        <dbReference type="ARBA" id="ARBA00005854"/>
    </source>
</evidence>
<evidence type="ECO:0000313" key="8">
    <source>
        <dbReference type="Proteomes" id="UP001477672"/>
    </source>
</evidence>
<dbReference type="SUPFAM" id="SSF51735">
    <property type="entry name" value="NAD(P)-binding Rossmann-fold domains"/>
    <property type="match status" value="1"/>
</dbReference>
<keyword evidence="2 4" id="KW-0560">Oxidoreductase</keyword>
<reference evidence="7 8" key="1">
    <citation type="submission" date="2024-03" db="EMBL/GenBank/DDBJ databases">
        <title>Human intestinal bacterial collection.</title>
        <authorList>
            <person name="Pauvert C."/>
            <person name="Hitch T.C.A."/>
            <person name="Clavel T."/>
        </authorList>
    </citation>
    <scope>NUCLEOTIDE SEQUENCE [LARGE SCALE GENOMIC DNA]</scope>
    <source>
        <strain evidence="7 8">CLA-JM-H11</strain>
    </source>
</reference>
<comment type="caution">
    <text evidence="7">The sequence shown here is derived from an EMBL/GenBank/DDBJ whole genome shotgun (WGS) entry which is preliminary data.</text>
</comment>
<dbReference type="InterPro" id="IPR006139">
    <property type="entry name" value="D-isomer_2_OHA_DH_cat_dom"/>
</dbReference>
<dbReference type="InterPro" id="IPR036291">
    <property type="entry name" value="NAD(P)-bd_dom_sf"/>
</dbReference>
<dbReference type="Pfam" id="PF02826">
    <property type="entry name" value="2-Hacid_dh_C"/>
    <property type="match status" value="1"/>
</dbReference>
<gene>
    <name evidence="7" type="ORF">WMO24_06685</name>
</gene>
<dbReference type="RefSeq" id="WP_349215561.1">
    <property type="nucleotide sequence ID" value="NZ_JBBMFA010000081.1"/>
</dbReference>
<dbReference type="InterPro" id="IPR050418">
    <property type="entry name" value="D-iso_2-hydroxyacid_DH_PdxB"/>
</dbReference>
<feature type="domain" description="D-isomer specific 2-hydroxyacid dehydrogenase NAD-binding" evidence="6">
    <location>
        <begin position="112"/>
        <end position="284"/>
    </location>
</feature>
<feature type="domain" description="D-isomer specific 2-hydroxyacid dehydrogenase catalytic" evidence="5">
    <location>
        <begin position="16"/>
        <end position="314"/>
    </location>
</feature>
<keyword evidence="3" id="KW-0520">NAD</keyword>
<name>A0ABV1GE59_9FIRM</name>
<sequence length="315" mass="33582">MKIVLLESLGISEESLQRRVAPLLQAGHTFEAYPRTSDPDKLAAECAGAQAVMLANMPLPGSVIERCDDLKFIDIAFTGVDHVDLEAARSKGVIASNASGYSTTAVAELTVCMMLSLLRNVSAVESRCRAGQTKDGLVGSELSGKTVGIVGTGAIGLRVAALCHAFGCEVIAYSRTQRTDVPDYIRYVPLDALMALSDIVSLHCPLTEQTRALINEQRLALMKPGALLINAARGGVVDTKALADALESGRLGGAGIDVFDSEPPLAQDHLLLHTPNTLVTPHVAFATAESMELRADIVFDNLNQWMQGHPVRRVL</sequence>
<dbReference type="InterPro" id="IPR006140">
    <property type="entry name" value="D-isomer_DH_NAD-bd"/>
</dbReference>
<evidence type="ECO:0000256" key="3">
    <source>
        <dbReference type="ARBA" id="ARBA00023027"/>
    </source>
</evidence>
<evidence type="ECO:0000259" key="5">
    <source>
        <dbReference type="Pfam" id="PF00389"/>
    </source>
</evidence>
<dbReference type="Pfam" id="PF00389">
    <property type="entry name" value="2-Hacid_dh"/>
    <property type="match status" value="1"/>
</dbReference>
<proteinExistence type="inferred from homology"/>
<evidence type="ECO:0000259" key="6">
    <source>
        <dbReference type="Pfam" id="PF02826"/>
    </source>
</evidence>
<dbReference type="PANTHER" id="PTHR43761">
    <property type="entry name" value="D-ISOMER SPECIFIC 2-HYDROXYACID DEHYDROGENASE FAMILY PROTEIN (AFU_ORTHOLOGUE AFUA_1G13630)"/>
    <property type="match status" value="1"/>
</dbReference>
<evidence type="ECO:0000313" key="7">
    <source>
        <dbReference type="EMBL" id="MEQ2520113.1"/>
    </source>
</evidence>
<dbReference type="CDD" id="cd12161">
    <property type="entry name" value="GDH_like_1"/>
    <property type="match status" value="1"/>
</dbReference>
<keyword evidence="8" id="KW-1185">Reference proteome</keyword>
<accession>A0ABV1GE59</accession>
<dbReference type="Gene3D" id="3.40.50.720">
    <property type="entry name" value="NAD(P)-binding Rossmann-like Domain"/>
    <property type="match status" value="2"/>
</dbReference>
<evidence type="ECO:0000256" key="2">
    <source>
        <dbReference type="ARBA" id="ARBA00023002"/>
    </source>
</evidence>
<dbReference type="Proteomes" id="UP001477672">
    <property type="component" value="Unassembled WGS sequence"/>
</dbReference>
<dbReference type="InterPro" id="IPR029752">
    <property type="entry name" value="D-isomer_DH_CS1"/>
</dbReference>
<dbReference type="PANTHER" id="PTHR43761:SF1">
    <property type="entry name" value="D-ISOMER SPECIFIC 2-HYDROXYACID DEHYDROGENASE CATALYTIC DOMAIN-CONTAINING PROTEIN-RELATED"/>
    <property type="match status" value="1"/>
</dbReference>
<evidence type="ECO:0000256" key="4">
    <source>
        <dbReference type="RuleBase" id="RU003719"/>
    </source>
</evidence>
<comment type="similarity">
    <text evidence="1 4">Belongs to the D-isomer specific 2-hydroxyacid dehydrogenase family.</text>
</comment>
<dbReference type="PROSITE" id="PS00671">
    <property type="entry name" value="D_2_HYDROXYACID_DH_3"/>
    <property type="match status" value="1"/>
</dbReference>
<dbReference type="EMBL" id="JBBMFA010000081">
    <property type="protein sequence ID" value="MEQ2520113.1"/>
    <property type="molecule type" value="Genomic_DNA"/>
</dbReference>
<dbReference type="InterPro" id="IPR029753">
    <property type="entry name" value="D-isomer_DH_CS"/>
</dbReference>
<protein>
    <submittedName>
        <fullName evidence="7">2-hydroxyacid dehydrogenase</fullName>
    </submittedName>
</protein>
<dbReference type="SUPFAM" id="SSF52283">
    <property type="entry name" value="Formate/glycerate dehydrogenase catalytic domain-like"/>
    <property type="match status" value="1"/>
</dbReference>
<dbReference type="PROSITE" id="PS00065">
    <property type="entry name" value="D_2_HYDROXYACID_DH_1"/>
    <property type="match status" value="1"/>
</dbReference>